<sequence length="112" mass="12595">MNNPKSFWLGWGSLIVAGGGAYFFAKRQIDADRKEKYIALQAKKAYNDQLQAQEWASSGFKDNDNAGHPSSEVANDPAPTRHLPETKEQQIKEKSKYEASTPYRSKPGDRFS</sequence>
<evidence type="ECO:0000313" key="4">
    <source>
        <dbReference type="Proteomes" id="UP000275078"/>
    </source>
</evidence>
<keyword evidence="2" id="KW-1133">Transmembrane helix</keyword>
<name>A0A3N4IQ37_ASCIM</name>
<keyword evidence="2" id="KW-0812">Transmembrane</keyword>
<reference evidence="3 4" key="1">
    <citation type="journal article" date="2018" name="Nat. Ecol. Evol.">
        <title>Pezizomycetes genomes reveal the molecular basis of ectomycorrhizal truffle lifestyle.</title>
        <authorList>
            <person name="Murat C."/>
            <person name="Payen T."/>
            <person name="Noel B."/>
            <person name="Kuo A."/>
            <person name="Morin E."/>
            <person name="Chen J."/>
            <person name="Kohler A."/>
            <person name="Krizsan K."/>
            <person name="Balestrini R."/>
            <person name="Da Silva C."/>
            <person name="Montanini B."/>
            <person name="Hainaut M."/>
            <person name="Levati E."/>
            <person name="Barry K.W."/>
            <person name="Belfiori B."/>
            <person name="Cichocki N."/>
            <person name="Clum A."/>
            <person name="Dockter R.B."/>
            <person name="Fauchery L."/>
            <person name="Guy J."/>
            <person name="Iotti M."/>
            <person name="Le Tacon F."/>
            <person name="Lindquist E.A."/>
            <person name="Lipzen A."/>
            <person name="Malagnac F."/>
            <person name="Mello A."/>
            <person name="Molinier V."/>
            <person name="Miyauchi S."/>
            <person name="Poulain J."/>
            <person name="Riccioni C."/>
            <person name="Rubini A."/>
            <person name="Sitrit Y."/>
            <person name="Splivallo R."/>
            <person name="Traeger S."/>
            <person name="Wang M."/>
            <person name="Zifcakova L."/>
            <person name="Wipf D."/>
            <person name="Zambonelli A."/>
            <person name="Paolocci F."/>
            <person name="Nowrousian M."/>
            <person name="Ottonello S."/>
            <person name="Baldrian P."/>
            <person name="Spatafora J.W."/>
            <person name="Henrissat B."/>
            <person name="Nagy L.G."/>
            <person name="Aury J.M."/>
            <person name="Wincker P."/>
            <person name="Grigoriev I.V."/>
            <person name="Bonfante P."/>
            <person name="Martin F.M."/>
        </authorList>
    </citation>
    <scope>NUCLEOTIDE SEQUENCE [LARGE SCALE GENOMIC DNA]</scope>
    <source>
        <strain evidence="3 4">RN42</strain>
    </source>
</reference>
<evidence type="ECO:0000256" key="1">
    <source>
        <dbReference type="SAM" id="MobiDB-lite"/>
    </source>
</evidence>
<dbReference type="Proteomes" id="UP000275078">
    <property type="component" value="Unassembled WGS sequence"/>
</dbReference>
<dbReference type="PANTHER" id="PTHR41800">
    <property type="entry name" value="EXPRESSED PROTEIN"/>
    <property type="match status" value="1"/>
</dbReference>
<accession>A0A3N4IQ37</accession>
<evidence type="ECO:0000313" key="3">
    <source>
        <dbReference type="EMBL" id="RPA86351.1"/>
    </source>
</evidence>
<organism evidence="3 4">
    <name type="scientific">Ascobolus immersus RN42</name>
    <dbReference type="NCBI Taxonomy" id="1160509"/>
    <lineage>
        <taxon>Eukaryota</taxon>
        <taxon>Fungi</taxon>
        <taxon>Dikarya</taxon>
        <taxon>Ascomycota</taxon>
        <taxon>Pezizomycotina</taxon>
        <taxon>Pezizomycetes</taxon>
        <taxon>Pezizales</taxon>
        <taxon>Ascobolaceae</taxon>
        <taxon>Ascobolus</taxon>
    </lineage>
</organism>
<dbReference type="EMBL" id="ML119650">
    <property type="protein sequence ID" value="RPA86351.1"/>
    <property type="molecule type" value="Genomic_DNA"/>
</dbReference>
<dbReference type="AlphaFoldDB" id="A0A3N4IQ37"/>
<proteinExistence type="predicted"/>
<keyword evidence="4" id="KW-1185">Reference proteome</keyword>
<keyword evidence="2" id="KW-0472">Membrane</keyword>
<feature type="region of interest" description="Disordered" evidence="1">
    <location>
        <begin position="56"/>
        <end position="112"/>
    </location>
</feature>
<protein>
    <submittedName>
        <fullName evidence="3">Uncharacterized protein</fullName>
    </submittedName>
</protein>
<dbReference type="PANTHER" id="PTHR41800:SF1">
    <property type="entry name" value="EXPRESSED PROTEIN"/>
    <property type="match status" value="1"/>
</dbReference>
<dbReference type="Pfam" id="PF15932">
    <property type="entry name" value="DUF4748"/>
    <property type="match status" value="1"/>
</dbReference>
<evidence type="ECO:0000256" key="2">
    <source>
        <dbReference type="SAM" id="Phobius"/>
    </source>
</evidence>
<dbReference type="OrthoDB" id="2559326at2759"/>
<feature type="transmembrane region" description="Helical" evidence="2">
    <location>
        <begin position="6"/>
        <end position="25"/>
    </location>
</feature>
<gene>
    <name evidence="3" type="ORF">BJ508DRAFT_411511</name>
</gene>
<feature type="compositionally biased region" description="Basic and acidic residues" evidence="1">
    <location>
        <begin position="82"/>
        <end position="97"/>
    </location>
</feature>
<dbReference type="InterPro" id="IPR031833">
    <property type="entry name" value="DUF4748"/>
</dbReference>